<dbReference type="InterPro" id="IPR036910">
    <property type="entry name" value="HMG_box_dom_sf"/>
</dbReference>
<keyword evidence="3" id="KW-1185">Reference proteome</keyword>
<organism evidence="2 3">
    <name type="scientific">Paramarasmius palmivorus</name>
    <dbReference type="NCBI Taxonomy" id="297713"/>
    <lineage>
        <taxon>Eukaryota</taxon>
        <taxon>Fungi</taxon>
        <taxon>Dikarya</taxon>
        <taxon>Basidiomycota</taxon>
        <taxon>Agaricomycotina</taxon>
        <taxon>Agaricomycetes</taxon>
        <taxon>Agaricomycetidae</taxon>
        <taxon>Agaricales</taxon>
        <taxon>Marasmiineae</taxon>
        <taxon>Marasmiaceae</taxon>
        <taxon>Paramarasmius</taxon>
    </lineage>
</organism>
<proteinExistence type="predicted"/>
<feature type="compositionally biased region" description="Polar residues" evidence="1">
    <location>
        <begin position="452"/>
        <end position="464"/>
    </location>
</feature>
<comment type="caution">
    <text evidence="2">The sequence shown here is derived from an EMBL/GenBank/DDBJ whole genome shotgun (WGS) entry which is preliminary data.</text>
</comment>
<dbReference type="Proteomes" id="UP001383192">
    <property type="component" value="Unassembled WGS sequence"/>
</dbReference>
<evidence type="ECO:0000313" key="2">
    <source>
        <dbReference type="EMBL" id="KAK7056514.1"/>
    </source>
</evidence>
<reference evidence="2 3" key="1">
    <citation type="submission" date="2024-01" db="EMBL/GenBank/DDBJ databases">
        <title>A draft genome for a cacao thread blight-causing isolate of Paramarasmius palmivorus.</title>
        <authorList>
            <person name="Baruah I.K."/>
            <person name="Bukari Y."/>
            <person name="Amoako-Attah I."/>
            <person name="Meinhardt L.W."/>
            <person name="Bailey B.A."/>
            <person name="Cohen S.P."/>
        </authorList>
    </citation>
    <scope>NUCLEOTIDE SEQUENCE [LARGE SCALE GENOMIC DNA]</scope>
    <source>
        <strain evidence="2 3">GH-12</strain>
    </source>
</reference>
<evidence type="ECO:0000313" key="3">
    <source>
        <dbReference type="Proteomes" id="UP001383192"/>
    </source>
</evidence>
<feature type="region of interest" description="Disordered" evidence="1">
    <location>
        <begin position="372"/>
        <end position="477"/>
    </location>
</feature>
<name>A0AAW0DZE0_9AGAR</name>
<sequence length="684" mass="76897">MSLDLEHLPRYHTIPTKPFLIMRYKFDAEQWSAERCSEVFPAQPSIDRRFDKRQARGVFSHEQECWIRTQEEKIWSPLHESKFDKAQELGVDVATVEKIYKEAMAFQFSIKFEDSLPAGWRDKLNRKWVHNKHQTNVKGTQDTNCAPTAVMLATGDPQIYPYGLFFQSVNEQVRNELEALKRADGEEDVKIDIGEVQREVGEQWWTMADDEKQVWKNKADDEKFDPLDFKRHMSDALSEAFQVEWCSWVAQNLKSNMTTLYREKFRQDQHGQYILHPFEPSWSLDECRQHVRLFVEASWEISSHRSKTLTLPWAGVFENPSEYLVPDILEALACAHIDPQNMVNFASTNMLHVVGFCEVLIKFQNSHPGQSIWLDTEPKPQVSKRDTVDDQGEGIQIEDLAMLPKRPTHLQSPSRSRVLLSPSSSNGHVSPTQLSSSPSSQIPSCEQPLFPTVSTQSTDTNSPYPESDKRTLDIRGPGESAGLSAIVPKVPPPLISALLPDKNVVETTDFSIHSPLEGLSEMVPVGTEFPSPSGGVEANRTSIANDAMVIEDLPSHDFDDPGSVLAEADAVTHIPQSEFPNQVVEQPSTSPRVKQGGKKLGSNQRHAMKIPPAAGTKRAARCQESQPEHKKRKVIPDDVAGSEPNSAPGGVTESGSRRSGRARKPQDRSTDNNITGEAQNKRKR</sequence>
<dbReference type="EMBL" id="JAYKXP010000007">
    <property type="protein sequence ID" value="KAK7056514.1"/>
    <property type="molecule type" value="Genomic_DNA"/>
</dbReference>
<accession>A0AAW0DZE0</accession>
<feature type="compositionally biased region" description="Polar residues" evidence="1">
    <location>
        <begin position="577"/>
        <end position="592"/>
    </location>
</feature>
<feature type="region of interest" description="Disordered" evidence="1">
    <location>
        <begin position="577"/>
        <end position="684"/>
    </location>
</feature>
<dbReference type="CDD" id="cd00084">
    <property type="entry name" value="HMG-box_SF"/>
    <property type="match status" value="1"/>
</dbReference>
<feature type="compositionally biased region" description="Low complexity" evidence="1">
    <location>
        <begin position="412"/>
        <end position="448"/>
    </location>
</feature>
<evidence type="ECO:0000256" key="1">
    <source>
        <dbReference type="SAM" id="MobiDB-lite"/>
    </source>
</evidence>
<dbReference type="AlphaFoldDB" id="A0AAW0DZE0"/>
<dbReference type="SUPFAM" id="SSF47095">
    <property type="entry name" value="HMG-box"/>
    <property type="match status" value="1"/>
</dbReference>
<dbReference type="Gene3D" id="1.10.30.10">
    <property type="entry name" value="High mobility group box domain"/>
    <property type="match status" value="1"/>
</dbReference>
<protein>
    <submittedName>
        <fullName evidence="2">Uncharacterized protein</fullName>
    </submittedName>
</protein>
<gene>
    <name evidence="2" type="ORF">VNI00_003070</name>
</gene>